<evidence type="ECO:0000313" key="2">
    <source>
        <dbReference type="EMBL" id="MFC7139923.1"/>
    </source>
</evidence>
<evidence type="ECO:0000256" key="1">
    <source>
        <dbReference type="SAM" id="Phobius"/>
    </source>
</evidence>
<reference evidence="2 3" key="1">
    <citation type="journal article" date="2019" name="Int. J. Syst. Evol. Microbiol.">
        <title>The Global Catalogue of Microorganisms (GCM) 10K type strain sequencing project: providing services to taxonomists for standard genome sequencing and annotation.</title>
        <authorList>
            <consortium name="The Broad Institute Genomics Platform"/>
            <consortium name="The Broad Institute Genome Sequencing Center for Infectious Disease"/>
            <person name="Wu L."/>
            <person name="Ma J."/>
        </authorList>
    </citation>
    <scope>NUCLEOTIDE SEQUENCE [LARGE SCALE GENOMIC DNA]</scope>
    <source>
        <strain evidence="2 3">XZYJT29</strain>
    </source>
</reference>
<comment type="caution">
    <text evidence="2">The sequence shown here is derived from an EMBL/GenBank/DDBJ whole genome shotgun (WGS) entry which is preliminary data.</text>
</comment>
<dbReference type="EMBL" id="JBHTAS010000001">
    <property type="protein sequence ID" value="MFC7139923.1"/>
    <property type="molecule type" value="Genomic_DNA"/>
</dbReference>
<dbReference type="GeneID" id="78820193"/>
<dbReference type="RefSeq" id="WP_274325490.1">
    <property type="nucleotide sequence ID" value="NZ_CP118158.1"/>
</dbReference>
<gene>
    <name evidence="2" type="ORF">ACFQMA_08760</name>
</gene>
<organism evidence="2 3">
    <name type="scientific">Halosimplex aquaticum</name>
    <dbReference type="NCBI Taxonomy" id="3026162"/>
    <lineage>
        <taxon>Archaea</taxon>
        <taxon>Methanobacteriati</taxon>
        <taxon>Methanobacteriota</taxon>
        <taxon>Stenosarchaea group</taxon>
        <taxon>Halobacteria</taxon>
        <taxon>Halobacteriales</taxon>
        <taxon>Haloarculaceae</taxon>
        <taxon>Halosimplex</taxon>
    </lineage>
</organism>
<sequence>MTAATGTATTRTASPRAPVDVVRLLLGLTYVGGALVHLVFWATNRAIYDQITPYILFDWYRDLWTGVVLPNQGVLLPVLALAEGMIAVAVLSRGRRARTGLVAGAVFNVCVAPLGFWWPTNAILAAVHVVLFRVEFPESVVERFARTVAVVSDR</sequence>
<accession>A0ABD5XXW8</accession>
<evidence type="ECO:0000313" key="3">
    <source>
        <dbReference type="Proteomes" id="UP001596432"/>
    </source>
</evidence>
<protein>
    <recommendedName>
        <fullName evidence="4">Thiosulfate dehydrogenase [quinone] large subunit</fullName>
    </recommendedName>
</protein>
<keyword evidence="3" id="KW-1185">Reference proteome</keyword>
<feature type="transmembrane region" description="Helical" evidence="1">
    <location>
        <begin position="100"/>
        <end position="118"/>
    </location>
</feature>
<name>A0ABD5XXW8_9EURY</name>
<feature type="transmembrane region" description="Helical" evidence="1">
    <location>
        <begin position="63"/>
        <end position="88"/>
    </location>
</feature>
<evidence type="ECO:0008006" key="4">
    <source>
        <dbReference type="Google" id="ProtNLM"/>
    </source>
</evidence>
<keyword evidence="1" id="KW-1133">Transmembrane helix</keyword>
<keyword evidence="1" id="KW-0812">Transmembrane</keyword>
<dbReference type="Proteomes" id="UP001596432">
    <property type="component" value="Unassembled WGS sequence"/>
</dbReference>
<proteinExistence type="predicted"/>
<keyword evidence="1" id="KW-0472">Membrane</keyword>
<dbReference type="AlphaFoldDB" id="A0ABD5XXW8"/>
<feature type="transmembrane region" description="Helical" evidence="1">
    <location>
        <begin position="21"/>
        <end position="43"/>
    </location>
</feature>